<evidence type="ECO:0000256" key="1">
    <source>
        <dbReference type="ARBA" id="ARBA00022679"/>
    </source>
</evidence>
<dbReference type="FunFam" id="3.30.70.270:FF:000020">
    <property type="entry name" value="Transposon Tf2-6 polyprotein-like Protein"/>
    <property type="match status" value="1"/>
</dbReference>
<reference evidence="7" key="1">
    <citation type="journal article" date="2019" name="Curr. Biol.">
        <title>Genome Sequence of Striga asiatica Provides Insight into the Evolution of Plant Parasitism.</title>
        <authorList>
            <person name="Yoshida S."/>
            <person name="Kim S."/>
            <person name="Wafula E.K."/>
            <person name="Tanskanen J."/>
            <person name="Kim Y.M."/>
            <person name="Honaas L."/>
            <person name="Yang Z."/>
            <person name="Spallek T."/>
            <person name="Conn C.E."/>
            <person name="Ichihashi Y."/>
            <person name="Cheong K."/>
            <person name="Cui S."/>
            <person name="Der J.P."/>
            <person name="Gundlach H."/>
            <person name="Jiao Y."/>
            <person name="Hori C."/>
            <person name="Ishida J.K."/>
            <person name="Kasahara H."/>
            <person name="Kiba T."/>
            <person name="Kim M.S."/>
            <person name="Koo N."/>
            <person name="Laohavisit A."/>
            <person name="Lee Y.H."/>
            <person name="Lumba S."/>
            <person name="McCourt P."/>
            <person name="Mortimer J.C."/>
            <person name="Mutuku J.M."/>
            <person name="Nomura T."/>
            <person name="Sasaki-Sekimoto Y."/>
            <person name="Seto Y."/>
            <person name="Wang Y."/>
            <person name="Wakatake T."/>
            <person name="Sakakibara H."/>
            <person name="Demura T."/>
            <person name="Yamaguchi S."/>
            <person name="Yoneyama K."/>
            <person name="Manabe R.I."/>
            <person name="Nelson D.C."/>
            <person name="Schulman A.H."/>
            <person name="Timko M.P."/>
            <person name="dePamphilis C.W."/>
            <person name="Choi D."/>
            <person name="Shirasu K."/>
        </authorList>
    </citation>
    <scope>NUCLEOTIDE SEQUENCE [LARGE SCALE GENOMIC DNA]</scope>
    <source>
        <strain evidence="7">cv. UVA1</strain>
    </source>
</reference>
<dbReference type="InterPro" id="IPR050951">
    <property type="entry name" value="Retrovirus_Pol_polyprotein"/>
</dbReference>
<dbReference type="Gene3D" id="2.40.70.10">
    <property type="entry name" value="Acid Proteases"/>
    <property type="match status" value="1"/>
</dbReference>
<keyword evidence="4" id="KW-0378">Hydrolase</keyword>
<sequence length="439" mass="49890">MLHKSTNPYKPCIPFSGRLRDEKQEKKFRDLYDMLSKVNVNLPFLDVIKNMSSYVKFFKDLVTKKRQFEDGEKVVVYEVASAMQHDLPKKERDPGAARSRRFETNSYVPLAHRPHDPISQKGGRRCSFCVGKLIVPVDFVVLDVGDVKENMKDHTILLGRPFMATTNTLIDVKNGTLNMTVLGESVSIFFQEATFTSLVNFVEECTFVDVMDPFVGEMTRSKSRSSSLSSLIGKRKKSSLKCSRRKKSHRVELWRHQRHQSLHVHSPDHLRRMCQTISGQPAAEQPERDGSCEEEDGCRSACANPTGTFQRCMFSIFSDMLEDCLQKSHFTVKSGVVLGQVVSSRGIEIDKAKVDVIEKLLPPMNVKGVRIFLGHVGFYRRFTKDFSKIIQPLCNLLANDVSFVFDDACVDAFDRLKNNLMSAPIVIAPDWSLPFEIMC</sequence>
<dbReference type="SUPFAM" id="SSF56672">
    <property type="entry name" value="DNA/RNA polymerases"/>
    <property type="match status" value="1"/>
</dbReference>
<dbReference type="GO" id="GO:0004519">
    <property type="term" value="F:endonuclease activity"/>
    <property type="evidence" value="ECO:0007669"/>
    <property type="project" value="UniProtKB-KW"/>
</dbReference>
<keyword evidence="3" id="KW-0540">Nuclease</keyword>
<dbReference type="GO" id="GO:0016779">
    <property type="term" value="F:nucleotidyltransferase activity"/>
    <property type="evidence" value="ECO:0007669"/>
    <property type="project" value="UniProtKB-KW"/>
</dbReference>
<dbReference type="Proteomes" id="UP000325081">
    <property type="component" value="Unassembled WGS sequence"/>
</dbReference>
<feature type="region of interest" description="Disordered" evidence="5">
    <location>
        <begin position="226"/>
        <end position="248"/>
    </location>
</feature>
<dbReference type="AlphaFoldDB" id="A0A5A7QHW8"/>
<evidence type="ECO:0000313" key="6">
    <source>
        <dbReference type="EMBL" id="GER44502.1"/>
    </source>
</evidence>
<feature type="compositionally biased region" description="Basic residues" evidence="5">
    <location>
        <begin position="233"/>
        <end position="248"/>
    </location>
</feature>
<keyword evidence="2" id="KW-0548">Nucleotidyltransferase</keyword>
<dbReference type="OrthoDB" id="906876at2759"/>
<protein>
    <submittedName>
        <fullName evidence="6">Pol polyprotein</fullName>
    </submittedName>
</protein>
<evidence type="ECO:0000256" key="5">
    <source>
        <dbReference type="SAM" id="MobiDB-lite"/>
    </source>
</evidence>
<dbReference type="PANTHER" id="PTHR37984">
    <property type="entry name" value="PROTEIN CBG26694"/>
    <property type="match status" value="1"/>
</dbReference>
<name>A0A5A7QHW8_STRAF</name>
<organism evidence="6 7">
    <name type="scientific">Striga asiatica</name>
    <name type="common">Asiatic witchweed</name>
    <name type="synonym">Buchnera asiatica</name>
    <dbReference type="NCBI Taxonomy" id="4170"/>
    <lineage>
        <taxon>Eukaryota</taxon>
        <taxon>Viridiplantae</taxon>
        <taxon>Streptophyta</taxon>
        <taxon>Embryophyta</taxon>
        <taxon>Tracheophyta</taxon>
        <taxon>Spermatophyta</taxon>
        <taxon>Magnoliopsida</taxon>
        <taxon>eudicotyledons</taxon>
        <taxon>Gunneridae</taxon>
        <taxon>Pentapetalae</taxon>
        <taxon>asterids</taxon>
        <taxon>lamiids</taxon>
        <taxon>Lamiales</taxon>
        <taxon>Orobanchaceae</taxon>
        <taxon>Buchnereae</taxon>
        <taxon>Striga</taxon>
    </lineage>
</organism>
<dbReference type="Gene3D" id="3.30.70.270">
    <property type="match status" value="1"/>
</dbReference>
<gene>
    <name evidence="6" type="ORF">STAS_21403</name>
</gene>
<evidence type="ECO:0000256" key="3">
    <source>
        <dbReference type="ARBA" id="ARBA00022722"/>
    </source>
</evidence>
<accession>A0A5A7QHW8</accession>
<evidence type="ECO:0000256" key="4">
    <source>
        <dbReference type="ARBA" id="ARBA00022759"/>
    </source>
</evidence>
<keyword evidence="4" id="KW-0255">Endonuclease</keyword>
<dbReference type="PANTHER" id="PTHR37984:SF5">
    <property type="entry name" value="PROTEIN NYNRIN-LIKE"/>
    <property type="match status" value="1"/>
</dbReference>
<keyword evidence="7" id="KW-1185">Reference proteome</keyword>
<dbReference type="InterPro" id="IPR043502">
    <property type="entry name" value="DNA/RNA_pol_sf"/>
</dbReference>
<dbReference type="InterPro" id="IPR043128">
    <property type="entry name" value="Rev_trsase/Diguanyl_cyclase"/>
</dbReference>
<proteinExistence type="predicted"/>
<evidence type="ECO:0000256" key="2">
    <source>
        <dbReference type="ARBA" id="ARBA00022695"/>
    </source>
</evidence>
<evidence type="ECO:0000313" key="7">
    <source>
        <dbReference type="Proteomes" id="UP000325081"/>
    </source>
</evidence>
<keyword evidence="1" id="KW-0808">Transferase</keyword>
<comment type="caution">
    <text evidence="6">The sequence shown here is derived from an EMBL/GenBank/DDBJ whole genome shotgun (WGS) entry which is preliminary data.</text>
</comment>
<dbReference type="InterPro" id="IPR021109">
    <property type="entry name" value="Peptidase_aspartic_dom_sf"/>
</dbReference>
<dbReference type="EMBL" id="BKCP01006959">
    <property type="protein sequence ID" value="GER44502.1"/>
    <property type="molecule type" value="Genomic_DNA"/>
</dbReference>